<name>A0ABV0FLL6_9GAMM</name>
<dbReference type="EMBL" id="JBDPZN010000001">
    <property type="protein sequence ID" value="MEO3681570.1"/>
    <property type="molecule type" value="Genomic_DNA"/>
</dbReference>
<organism evidence="10 11">
    <name type="scientific">Shewanella vesiculosa</name>
    <dbReference type="NCBI Taxonomy" id="518738"/>
    <lineage>
        <taxon>Bacteria</taxon>
        <taxon>Pseudomonadati</taxon>
        <taxon>Pseudomonadota</taxon>
        <taxon>Gammaproteobacteria</taxon>
        <taxon>Alteromonadales</taxon>
        <taxon>Shewanellaceae</taxon>
        <taxon>Shewanella</taxon>
    </lineage>
</organism>
<protein>
    <recommendedName>
        <fullName evidence="3 7">Protein SprT</fullName>
    </recommendedName>
</protein>
<keyword evidence="6 7" id="KW-0862">Zinc</keyword>
<feature type="domain" description="SprT-like" evidence="9">
    <location>
        <begin position="51"/>
        <end position="200"/>
    </location>
</feature>
<sequence length="202" mass="23228">MFKSIFNFSQRAHQALTQDIHTKESSLSARPRTKQPLNTNVSNPLQLQILAKVEADYQLAELHFKRQFPRPCVHFSLRGKSAGTAHLQANKLRFNPVLLAENPDIFINEVVPHEISHLVCFHLFGKVKPHGKEWQSVMLTTFNIAPKTTHQLNTQSVSGQQFEYFCACGSIHLTIRRHNRIVRGQTQYRCRRCQQTLSPFSP</sequence>
<dbReference type="Pfam" id="PF10263">
    <property type="entry name" value="SprT-like"/>
    <property type="match status" value="1"/>
</dbReference>
<evidence type="ECO:0000256" key="2">
    <source>
        <dbReference type="ARBA" id="ARBA00006591"/>
    </source>
</evidence>
<feature type="binding site" evidence="7">
    <location>
        <position position="117"/>
    </location>
    <ligand>
        <name>Zn(2+)</name>
        <dbReference type="ChEBI" id="CHEBI:29105"/>
    </ligand>
</feature>
<proteinExistence type="inferred from homology"/>
<keyword evidence="10" id="KW-0378">Hydrolase</keyword>
<keyword evidence="10" id="KW-0482">Metalloprotease</keyword>
<dbReference type="Proteomes" id="UP001477278">
    <property type="component" value="Unassembled WGS sequence"/>
</dbReference>
<keyword evidence="5 7" id="KW-0479">Metal-binding</keyword>
<evidence type="ECO:0000256" key="5">
    <source>
        <dbReference type="ARBA" id="ARBA00022723"/>
    </source>
</evidence>
<dbReference type="PANTHER" id="PTHR38773">
    <property type="entry name" value="PROTEIN SPRT"/>
    <property type="match status" value="1"/>
</dbReference>
<feature type="active site" evidence="7">
    <location>
        <position position="114"/>
    </location>
</feature>
<keyword evidence="10" id="KW-0645">Protease</keyword>
<evidence type="ECO:0000256" key="7">
    <source>
        <dbReference type="HAMAP-Rule" id="MF_00746"/>
    </source>
</evidence>
<evidence type="ECO:0000313" key="10">
    <source>
        <dbReference type="EMBL" id="MEO3681570.1"/>
    </source>
</evidence>
<accession>A0ABV0FLL6</accession>
<dbReference type="InterPro" id="IPR035240">
    <property type="entry name" value="SprT_Zn_ribbon"/>
</dbReference>
<dbReference type="InterPro" id="IPR023483">
    <property type="entry name" value="Uncharacterised_SprT"/>
</dbReference>
<evidence type="ECO:0000256" key="3">
    <source>
        <dbReference type="ARBA" id="ARBA00020082"/>
    </source>
</evidence>
<comment type="similarity">
    <text evidence="2 7">Belongs to the SprT family.</text>
</comment>
<dbReference type="HAMAP" id="MF_00746">
    <property type="entry name" value="SprT"/>
    <property type="match status" value="1"/>
</dbReference>
<reference evidence="10 11" key="1">
    <citation type="submission" date="2024-05" db="EMBL/GenBank/DDBJ databases">
        <title>Genome sequencing of Marine Estuary Bacteria, Shewanella vesiculosa and S. baltica, and Pseudomonas syringae.</title>
        <authorList>
            <person name="Gurung A."/>
            <person name="Maclea K.S."/>
        </authorList>
    </citation>
    <scope>NUCLEOTIDE SEQUENCE [LARGE SCALE GENOMIC DNA]</scope>
    <source>
        <strain evidence="10 11">1A</strain>
    </source>
</reference>
<evidence type="ECO:0000256" key="1">
    <source>
        <dbReference type="ARBA" id="ARBA00004496"/>
    </source>
</evidence>
<comment type="cofactor">
    <cofactor evidence="7">
        <name>Zn(2+)</name>
        <dbReference type="ChEBI" id="CHEBI:29105"/>
    </cofactor>
    <text evidence="7">Binds 1 zinc ion.</text>
</comment>
<comment type="subcellular location">
    <subcellularLocation>
        <location evidence="1 7">Cytoplasm</location>
    </subcellularLocation>
</comment>
<dbReference type="NCBIfam" id="NF003421">
    <property type="entry name" value="PRK04860.1"/>
    <property type="match status" value="1"/>
</dbReference>
<dbReference type="Pfam" id="PF17283">
    <property type="entry name" value="Zn_ribbon_SprT"/>
    <property type="match status" value="1"/>
</dbReference>
<keyword evidence="11" id="KW-1185">Reference proteome</keyword>
<feature type="region of interest" description="Disordered" evidence="8">
    <location>
        <begin position="19"/>
        <end position="39"/>
    </location>
</feature>
<dbReference type="PANTHER" id="PTHR38773:SF1">
    <property type="entry name" value="PROTEIN SPRT"/>
    <property type="match status" value="1"/>
</dbReference>
<evidence type="ECO:0000259" key="9">
    <source>
        <dbReference type="SMART" id="SM00731"/>
    </source>
</evidence>
<dbReference type="RefSeq" id="WP_182698384.1">
    <property type="nucleotide sequence ID" value="NZ_JBDPZN010000001.1"/>
</dbReference>
<dbReference type="GO" id="GO:0008237">
    <property type="term" value="F:metallopeptidase activity"/>
    <property type="evidence" value="ECO:0007669"/>
    <property type="project" value="UniProtKB-KW"/>
</dbReference>
<dbReference type="SMART" id="SM00731">
    <property type="entry name" value="SprT"/>
    <property type="match status" value="1"/>
</dbReference>
<gene>
    <name evidence="7" type="primary">sprT</name>
    <name evidence="10" type="ORF">ABHN84_04600</name>
</gene>
<comment type="caution">
    <text evidence="10">The sequence shown here is derived from an EMBL/GenBank/DDBJ whole genome shotgun (WGS) entry which is preliminary data.</text>
</comment>
<feature type="binding site" evidence="7">
    <location>
        <position position="113"/>
    </location>
    <ligand>
        <name>Zn(2+)</name>
        <dbReference type="ChEBI" id="CHEBI:29105"/>
    </ligand>
</feature>
<evidence type="ECO:0000256" key="8">
    <source>
        <dbReference type="SAM" id="MobiDB-lite"/>
    </source>
</evidence>
<evidence type="ECO:0000256" key="6">
    <source>
        <dbReference type="ARBA" id="ARBA00022833"/>
    </source>
</evidence>
<keyword evidence="4 7" id="KW-0963">Cytoplasm</keyword>
<evidence type="ECO:0000256" key="4">
    <source>
        <dbReference type="ARBA" id="ARBA00022490"/>
    </source>
</evidence>
<dbReference type="InterPro" id="IPR006640">
    <property type="entry name" value="SprT-like_domain"/>
</dbReference>
<evidence type="ECO:0000313" key="11">
    <source>
        <dbReference type="Proteomes" id="UP001477278"/>
    </source>
</evidence>